<evidence type="ECO:0000313" key="2">
    <source>
        <dbReference type="Proteomes" id="UP000236546"/>
    </source>
</evidence>
<reference evidence="1 2" key="1">
    <citation type="submission" date="2017-02" db="EMBL/GenBank/DDBJ databases">
        <title>Genomes of Trichoderma spp. with biocontrol activity.</title>
        <authorList>
            <person name="Gardiner D."/>
            <person name="Kazan K."/>
            <person name="Vos C."/>
            <person name="Harvey P."/>
        </authorList>
    </citation>
    <scope>NUCLEOTIDE SEQUENCE [LARGE SCALE GENOMIC DNA]</scope>
    <source>
        <strain evidence="1 2">A5MH</strain>
    </source>
</reference>
<name>A0A2K0T5Z2_9HYPO</name>
<evidence type="ECO:0000313" key="1">
    <source>
        <dbReference type="EMBL" id="PNP40930.1"/>
    </source>
</evidence>
<sequence>MGSNQPLIDTTQSKKSQRCAAVEIIQKKFRDRNVEVLNPQEVLQGEATGPKELDTGTVGYDNHYDCITERFDPSSVASILVGLFTEIPRWQYGSTVNFAAYAGGYPQPGDAKYAALRLWEAAQQWNSYDLGVQFAWVSQLEDAAFVLEYGGDKGTVLASAFFPNSQPLNTLLVCKPALSEAKYRNILKNIFLHELGHTLGLRHEFALDPDRYEGGAVVYGSRNVNSVMSYKFPPQVQQSDITDIKNFYKLQKLDGREMSIKDYTPDN</sequence>
<dbReference type="GO" id="GO:0008237">
    <property type="term" value="F:metallopeptidase activity"/>
    <property type="evidence" value="ECO:0007669"/>
    <property type="project" value="InterPro"/>
</dbReference>
<dbReference type="OrthoDB" id="406838at2759"/>
<comment type="caution">
    <text evidence="1">The sequence shown here is derived from an EMBL/GenBank/DDBJ whole genome shotgun (WGS) entry which is preliminary data.</text>
</comment>
<dbReference type="EMBL" id="MTYH01000059">
    <property type="protein sequence ID" value="PNP40930.1"/>
    <property type="molecule type" value="Genomic_DNA"/>
</dbReference>
<protein>
    <recommendedName>
        <fullName evidence="3">Peptidase metallopeptidase domain-containing protein</fullName>
    </recommendedName>
</protein>
<accession>A0A2K0T5Z2</accession>
<dbReference type="InterPro" id="IPR024079">
    <property type="entry name" value="MetalloPept_cat_dom_sf"/>
</dbReference>
<organism evidence="1 2">
    <name type="scientific">Trichoderma gamsii</name>
    <dbReference type="NCBI Taxonomy" id="398673"/>
    <lineage>
        <taxon>Eukaryota</taxon>
        <taxon>Fungi</taxon>
        <taxon>Dikarya</taxon>
        <taxon>Ascomycota</taxon>
        <taxon>Pezizomycotina</taxon>
        <taxon>Sordariomycetes</taxon>
        <taxon>Hypocreomycetidae</taxon>
        <taxon>Hypocreales</taxon>
        <taxon>Hypocreaceae</taxon>
        <taxon>Trichoderma</taxon>
    </lineage>
</organism>
<dbReference type="Gene3D" id="3.40.390.10">
    <property type="entry name" value="Collagenase (Catalytic Domain)"/>
    <property type="match status" value="1"/>
</dbReference>
<proteinExistence type="predicted"/>
<dbReference type="AlphaFoldDB" id="A0A2K0T5Z2"/>
<gene>
    <name evidence="1" type="ORF">TGAMA5MH_06796</name>
</gene>
<dbReference type="SUPFAM" id="SSF55486">
    <property type="entry name" value="Metalloproteases ('zincins'), catalytic domain"/>
    <property type="match status" value="1"/>
</dbReference>
<evidence type="ECO:0008006" key="3">
    <source>
        <dbReference type="Google" id="ProtNLM"/>
    </source>
</evidence>
<dbReference type="Proteomes" id="UP000236546">
    <property type="component" value="Unassembled WGS sequence"/>
</dbReference>